<dbReference type="Proteomes" id="UP001595697">
    <property type="component" value="Unassembled WGS sequence"/>
</dbReference>
<feature type="domain" description="DUF7829" evidence="2">
    <location>
        <begin position="364"/>
        <end position="431"/>
    </location>
</feature>
<organism evidence="4 5">
    <name type="scientific">Rhizobium lemnae</name>
    <dbReference type="NCBI Taxonomy" id="1214924"/>
    <lineage>
        <taxon>Bacteria</taxon>
        <taxon>Pseudomonadati</taxon>
        <taxon>Pseudomonadota</taxon>
        <taxon>Alphaproteobacteria</taxon>
        <taxon>Hyphomicrobiales</taxon>
        <taxon>Rhizobiaceae</taxon>
        <taxon>Rhizobium/Agrobacterium group</taxon>
        <taxon>Rhizobium</taxon>
    </lineage>
</organism>
<evidence type="ECO:0000259" key="1">
    <source>
        <dbReference type="Pfam" id="PF19500"/>
    </source>
</evidence>
<dbReference type="EMBL" id="JBHSBD010000022">
    <property type="protein sequence ID" value="MFC3967623.1"/>
    <property type="molecule type" value="Genomic_DNA"/>
</dbReference>
<evidence type="ECO:0000313" key="4">
    <source>
        <dbReference type="EMBL" id="MFC3967623.1"/>
    </source>
</evidence>
<keyword evidence="5" id="KW-1185">Reference proteome</keyword>
<evidence type="ECO:0000259" key="2">
    <source>
        <dbReference type="Pfam" id="PF25167"/>
    </source>
</evidence>
<gene>
    <name evidence="4" type="ORF">ACFOVS_05705</name>
</gene>
<evidence type="ECO:0000259" key="3">
    <source>
        <dbReference type="Pfam" id="PF25169"/>
    </source>
</evidence>
<reference evidence="5" key="1">
    <citation type="journal article" date="2019" name="Int. J. Syst. Evol. Microbiol.">
        <title>The Global Catalogue of Microorganisms (GCM) 10K type strain sequencing project: providing services to taxonomists for standard genome sequencing and annotation.</title>
        <authorList>
            <consortium name="The Broad Institute Genomics Platform"/>
            <consortium name="The Broad Institute Genome Sequencing Center for Infectious Disease"/>
            <person name="Wu L."/>
            <person name="Ma J."/>
        </authorList>
    </citation>
    <scope>NUCLEOTIDE SEQUENCE [LARGE SCALE GENOMIC DNA]</scope>
    <source>
        <strain evidence="5">TBRC 5781</strain>
    </source>
</reference>
<dbReference type="Pfam" id="PF25167">
    <property type="entry name" value="DUF7829"/>
    <property type="match status" value="1"/>
</dbReference>
<evidence type="ECO:0000313" key="5">
    <source>
        <dbReference type="Proteomes" id="UP001595697"/>
    </source>
</evidence>
<protein>
    <submittedName>
        <fullName evidence="4">DUF6035 family protein</fullName>
    </submittedName>
</protein>
<sequence>MQGNVTFDPLAFAEPVEKPEITEILDSESGEFFETTAFISQNRYDRLVAERVSIRENLADNPLFACGLCATPVYLVASREKRFFFRHCREDGSCPSVTRSALSRDEIRALKYDGQRESVAHRKIKERLLRSLAADPSNSEILSERQWRSARDPGSRRQPDVQALTAFGRVAFEAQLSTTFLDVVAGRRSFYRSEGALLIWVMAGFDPDYRRMTTDDLLFSNNSNILVVDEETAALSERSGIFYLRAHYRVPEMVSGVIRDDWASQIVAFRDLRIDLESQSAWAFDYDGQSQLLLENTRIELETRDRDLRERICAFWLARNQHTPDPLSAEETWRSLVAELPARGVTPPTHDRHDRAVTGLMNGVLSAREKRPIGWDFKHLIEVAHRICDGYPEHALAMGFALKEYGCEELIKAQDKSGKWERRARTIRENIRAGDQRYLPDENTLPFLTFVFPEIGSRIGKFLSSHLAWATL</sequence>
<dbReference type="Pfam" id="PF19500">
    <property type="entry name" value="DUF6035"/>
    <property type="match status" value="1"/>
</dbReference>
<proteinExistence type="predicted"/>
<feature type="domain" description="DUF7830" evidence="3">
    <location>
        <begin position="30"/>
        <end position="100"/>
    </location>
</feature>
<name>A0ABV8E668_9HYPH</name>
<dbReference type="RefSeq" id="WP_247262477.1">
    <property type="nucleotide sequence ID" value="NZ_JALJQZ010000052.1"/>
</dbReference>
<dbReference type="Pfam" id="PF25169">
    <property type="entry name" value="DUF7830"/>
    <property type="match status" value="1"/>
</dbReference>
<dbReference type="InterPro" id="IPR057151">
    <property type="entry name" value="DUF7829"/>
</dbReference>
<dbReference type="InterPro" id="IPR046099">
    <property type="entry name" value="DUF6035"/>
</dbReference>
<accession>A0ABV8E668</accession>
<feature type="domain" description="DUF6035" evidence="1">
    <location>
        <begin position="116"/>
        <end position="286"/>
    </location>
</feature>
<dbReference type="InterPro" id="IPR057152">
    <property type="entry name" value="DUF7830"/>
</dbReference>
<comment type="caution">
    <text evidence="4">The sequence shown here is derived from an EMBL/GenBank/DDBJ whole genome shotgun (WGS) entry which is preliminary data.</text>
</comment>